<name>K0NP81_DESTT</name>
<evidence type="ECO:0000256" key="1">
    <source>
        <dbReference type="ARBA" id="ARBA00000085"/>
    </source>
</evidence>
<proteinExistence type="predicted"/>
<evidence type="ECO:0000256" key="3">
    <source>
        <dbReference type="SAM" id="Coils"/>
    </source>
</evidence>
<evidence type="ECO:0000313" key="6">
    <source>
        <dbReference type="EMBL" id="CCK80592.1"/>
    </source>
</evidence>
<dbReference type="EMBL" id="FO203503">
    <property type="protein sequence ID" value="CCK80592.1"/>
    <property type="molecule type" value="Genomic_DNA"/>
</dbReference>
<dbReference type="PROSITE" id="PS50109">
    <property type="entry name" value="HIS_KIN"/>
    <property type="match status" value="1"/>
</dbReference>
<keyword evidence="7" id="KW-1185">Reference proteome</keyword>
<evidence type="ECO:0000313" key="7">
    <source>
        <dbReference type="Proteomes" id="UP000007347"/>
    </source>
</evidence>
<dbReference type="KEGG" id="dto:TOL2_C24310"/>
<dbReference type="Proteomes" id="UP000007347">
    <property type="component" value="Chromosome"/>
</dbReference>
<keyword evidence="6" id="KW-0418">Kinase</keyword>
<dbReference type="SUPFAM" id="SSF55874">
    <property type="entry name" value="ATPase domain of HSP90 chaperone/DNA topoisomerase II/histidine kinase"/>
    <property type="match status" value="1"/>
</dbReference>
<dbReference type="OrthoDB" id="5413104at2"/>
<dbReference type="EC" id="2.7.13.3" evidence="2"/>
<feature type="domain" description="Histidine kinase" evidence="4">
    <location>
        <begin position="341"/>
        <end position="594"/>
    </location>
</feature>
<dbReference type="InterPro" id="IPR036097">
    <property type="entry name" value="HisK_dim/P_sf"/>
</dbReference>
<organism evidence="6 7">
    <name type="scientific">Desulfobacula toluolica (strain DSM 7467 / Tol2)</name>
    <dbReference type="NCBI Taxonomy" id="651182"/>
    <lineage>
        <taxon>Bacteria</taxon>
        <taxon>Pseudomonadati</taxon>
        <taxon>Thermodesulfobacteriota</taxon>
        <taxon>Desulfobacteria</taxon>
        <taxon>Desulfobacterales</taxon>
        <taxon>Desulfobacteraceae</taxon>
        <taxon>Desulfobacula</taxon>
    </lineage>
</organism>
<dbReference type="Pfam" id="PF02518">
    <property type="entry name" value="HATPase_c"/>
    <property type="match status" value="1"/>
</dbReference>
<dbReference type="SUPFAM" id="SSF47384">
    <property type="entry name" value="Homodimeric domain of signal transducing histidine kinase"/>
    <property type="match status" value="1"/>
</dbReference>
<dbReference type="STRING" id="651182.TOL2_C24310"/>
<dbReference type="InterPro" id="IPR003594">
    <property type="entry name" value="HATPase_dom"/>
</dbReference>
<dbReference type="AlphaFoldDB" id="K0NP81"/>
<reference evidence="6 7" key="1">
    <citation type="journal article" date="2013" name="Environ. Microbiol.">
        <title>Complete genome, catabolic sub-proteomes and key-metabolites of Desulfobacula toluolica Tol2, a marine, aromatic compound-degrading, sulfate-reducing bacterium.</title>
        <authorList>
            <person name="Wohlbrand L."/>
            <person name="Jacob J.H."/>
            <person name="Kube M."/>
            <person name="Mussmann M."/>
            <person name="Jarling R."/>
            <person name="Beck A."/>
            <person name="Amann R."/>
            <person name="Wilkes H."/>
            <person name="Reinhardt R."/>
            <person name="Rabus R."/>
        </authorList>
    </citation>
    <scope>NUCLEOTIDE SEQUENCE [LARGE SCALE GENOMIC DNA]</scope>
    <source>
        <strain evidence="7">DSM 7467 / Tol2</strain>
    </source>
</reference>
<dbReference type="SMART" id="SM00388">
    <property type="entry name" value="HisKA"/>
    <property type="match status" value="1"/>
</dbReference>
<dbReference type="Pfam" id="PF00989">
    <property type="entry name" value="PAS"/>
    <property type="match status" value="1"/>
</dbReference>
<dbReference type="SMART" id="SM00091">
    <property type="entry name" value="PAS"/>
    <property type="match status" value="1"/>
</dbReference>
<dbReference type="InterPro" id="IPR013767">
    <property type="entry name" value="PAS_fold"/>
</dbReference>
<dbReference type="InterPro" id="IPR052023">
    <property type="entry name" value="Histidine_kinase_KdpD"/>
</dbReference>
<dbReference type="CDD" id="cd00082">
    <property type="entry name" value="HisKA"/>
    <property type="match status" value="1"/>
</dbReference>
<dbReference type="RefSeq" id="WP_014957898.1">
    <property type="nucleotide sequence ID" value="NC_018645.1"/>
</dbReference>
<dbReference type="InterPro" id="IPR003018">
    <property type="entry name" value="GAF"/>
</dbReference>
<dbReference type="Gene3D" id="3.30.450.40">
    <property type="match status" value="1"/>
</dbReference>
<dbReference type="HOGENOM" id="CLU_020404_0_0_7"/>
<dbReference type="GO" id="GO:0000155">
    <property type="term" value="F:phosphorelay sensor kinase activity"/>
    <property type="evidence" value="ECO:0007669"/>
    <property type="project" value="InterPro"/>
</dbReference>
<dbReference type="SMART" id="SM00387">
    <property type="entry name" value="HATPase_c"/>
    <property type="match status" value="1"/>
</dbReference>
<dbReference type="InterPro" id="IPR000014">
    <property type="entry name" value="PAS"/>
</dbReference>
<comment type="catalytic activity">
    <reaction evidence="1">
        <text>ATP + protein L-histidine = ADP + protein N-phospho-L-histidine.</text>
        <dbReference type="EC" id="2.7.13.3"/>
    </reaction>
</comment>
<dbReference type="PANTHER" id="PTHR45569">
    <property type="entry name" value="SENSOR PROTEIN KDPD"/>
    <property type="match status" value="1"/>
</dbReference>
<dbReference type="InterPro" id="IPR035965">
    <property type="entry name" value="PAS-like_dom_sf"/>
</dbReference>
<dbReference type="Pfam" id="PF13185">
    <property type="entry name" value="GAF_2"/>
    <property type="match status" value="1"/>
</dbReference>
<dbReference type="Gene3D" id="3.30.450.20">
    <property type="entry name" value="PAS domain"/>
    <property type="match status" value="1"/>
</dbReference>
<dbReference type="InterPro" id="IPR036890">
    <property type="entry name" value="HATPase_C_sf"/>
</dbReference>
<dbReference type="NCBIfam" id="TIGR00229">
    <property type="entry name" value="sensory_box"/>
    <property type="match status" value="1"/>
</dbReference>
<dbReference type="InterPro" id="IPR003661">
    <property type="entry name" value="HisK_dim/P_dom"/>
</dbReference>
<dbReference type="SUPFAM" id="SSF55781">
    <property type="entry name" value="GAF domain-like"/>
    <property type="match status" value="1"/>
</dbReference>
<feature type="coiled-coil region" evidence="3">
    <location>
        <begin position="7"/>
        <end position="34"/>
    </location>
</feature>
<evidence type="ECO:0000259" key="5">
    <source>
        <dbReference type="PROSITE" id="PS50112"/>
    </source>
</evidence>
<evidence type="ECO:0000256" key="2">
    <source>
        <dbReference type="ARBA" id="ARBA00012438"/>
    </source>
</evidence>
<dbReference type="InterPro" id="IPR005467">
    <property type="entry name" value="His_kinase_dom"/>
</dbReference>
<dbReference type="InterPro" id="IPR029016">
    <property type="entry name" value="GAF-like_dom_sf"/>
</dbReference>
<evidence type="ECO:0000259" key="4">
    <source>
        <dbReference type="PROSITE" id="PS50109"/>
    </source>
</evidence>
<dbReference type="SUPFAM" id="SSF55785">
    <property type="entry name" value="PYP-like sensor domain (PAS domain)"/>
    <property type="match status" value="1"/>
</dbReference>
<dbReference type="PROSITE" id="PS50112">
    <property type="entry name" value="PAS"/>
    <property type="match status" value="1"/>
</dbReference>
<feature type="domain" description="PAS" evidence="5">
    <location>
        <begin position="34"/>
        <end position="107"/>
    </location>
</feature>
<dbReference type="CDD" id="cd00130">
    <property type="entry name" value="PAS"/>
    <property type="match status" value="1"/>
</dbReference>
<protein>
    <recommendedName>
        <fullName evidence="2">histidine kinase</fullName>
        <ecNumber evidence="2">2.7.13.3</ecNumber>
    </recommendedName>
</protein>
<gene>
    <name evidence="6" type="ordered locus">TOL2_C24310</name>
</gene>
<keyword evidence="3" id="KW-0175">Coiled coil</keyword>
<dbReference type="SMART" id="SM00065">
    <property type="entry name" value="GAF"/>
    <property type="match status" value="1"/>
</dbReference>
<sequence length="640" mass="73504">MAEKISYEELAQKVEALEFEIAQLRQNEISLKESSRRYRKLLDFVPYPMAVFSLKGRVSYLNPAFTDVFGWTLEEMEGEKMPFVPTHLQEETSEKIKELFDQRIVPRYETKRLTKDGRLIDVVTRGEVFSKSEMGLSGELLILRDIANEKRFAKNNEAMLKISMALPEYTDLEGLLDYISSEIKRLLDTKGALVILLDEEKQEFFFQGAAYDDTATLKRIKEIRFSIHDLASGNVIKTGEPLIVNDTSRDLHIYPSRDMKFGHDFKNYVIVPIKSNDRRIGVLAAYNKTVGIFEHTDVELLETIAGTVALSIENARFSEELKKAYRELSSLDRAKDKAINHLSHELKTPISIFSGTLSILKKKLAALPENTWEPTMARAQRNMDRIRKLQSEVDDIIQEKKFETYNFLSFIVDQCTDLLETVIEDEIGNTPLIERVRHRIKDIFDTRETEPEYIYLDAYTQERINHLKPLFPHRQLELNCIVDSVPAVHMPKDLLQKVIDGLVRNAVENTPDHGKVDVIVQKQGEDVVLVVKDFGVGITQEHRKKIFEGFFSTQETANYSSKAPFDFNAGGRGADLLRMKIFSRRYDFSIHVSSFRCRFIPKVSDVCPGNILECDFCTEKKDCFHSGGSEFSLVFKTVSN</sequence>
<dbReference type="Gene3D" id="3.30.565.10">
    <property type="entry name" value="Histidine kinase-like ATPase, C-terminal domain"/>
    <property type="match status" value="1"/>
</dbReference>
<dbReference type="Gene3D" id="1.10.287.130">
    <property type="match status" value="1"/>
</dbReference>
<dbReference type="GO" id="GO:0006355">
    <property type="term" value="P:regulation of DNA-templated transcription"/>
    <property type="evidence" value="ECO:0007669"/>
    <property type="project" value="InterPro"/>
</dbReference>
<accession>K0NP81</accession>
<dbReference type="GO" id="GO:0005886">
    <property type="term" value="C:plasma membrane"/>
    <property type="evidence" value="ECO:0007669"/>
    <property type="project" value="TreeGrafter"/>
</dbReference>
<dbReference type="PANTHER" id="PTHR45569:SF1">
    <property type="entry name" value="SENSOR PROTEIN KDPD"/>
    <property type="match status" value="1"/>
</dbReference>
<keyword evidence="6" id="KW-0808">Transferase</keyword>